<comment type="caution">
    <text evidence="2">The sequence shown here is derived from an EMBL/GenBank/DDBJ whole genome shotgun (WGS) entry which is preliminary data.</text>
</comment>
<reference evidence="2 3" key="1">
    <citation type="journal article" date="2024" name="Commun. Biol.">
        <title>Comparative genomic analysis of thermophilic fungi reveals convergent evolutionary adaptations and gene losses.</title>
        <authorList>
            <person name="Steindorff A.S."/>
            <person name="Aguilar-Pontes M.V."/>
            <person name="Robinson A.J."/>
            <person name="Andreopoulos B."/>
            <person name="LaButti K."/>
            <person name="Kuo A."/>
            <person name="Mondo S."/>
            <person name="Riley R."/>
            <person name="Otillar R."/>
            <person name="Haridas S."/>
            <person name="Lipzen A."/>
            <person name="Grimwood J."/>
            <person name="Schmutz J."/>
            <person name="Clum A."/>
            <person name="Reid I.D."/>
            <person name="Moisan M.C."/>
            <person name="Butler G."/>
            <person name="Nguyen T.T.M."/>
            <person name="Dewar K."/>
            <person name="Conant G."/>
            <person name="Drula E."/>
            <person name="Henrissat B."/>
            <person name="Hansel C."/>
            <person name="Singer S."/>
            <person name="Hutchinson M.I."/>
            <person name="de Vries R.P."/>
            <person name="Natvig D.O."/>
            <person name="Powell A.J."/>
            <person name="Tsang A."/>
            <person name="Grigoriev I.V."/>
        </authorList>
    </citation>
    <scope>NUCLEOTIDE SEQUENCE [LARGE SCALE GENOMIC DNA]</scope>
    <source>
        <strain evidence="2 3">ATCC 24622</strain>
    </source>
</reference>
<sequence>MLRAAEDEAAEPMADLASAQLGADPPVAATERKAPSEDGQDATSPCPAVGSAGSGVQIEKTKRKRKGKGKAARGPGALGKSRGSGFEDYYCDPPTTPAEALDEKANIYPPHRPFVHRIEECIQRYRARRRLDSQRAYLFSRYLALGGIDDAPRQFQSSETIELADATAAEIQDSMSAAVIHRTGGDARFYNPQDPEHWVVDFAGVAAGFFSDRVITLASSNLAIVEVAVSVVQNFLNYVLYHDVCPEYAADIMRAKRVCDQARDQIPRLFALWDDLPGDFHAAARALYGTDDRDEGASGSRRYEAMESRRARIVFWASIATMDKDVIDNVRAAKHSGGVRVVETVEQTFEIEEFRDPSDETLQKYYGVKDPASGAPGTMDPCGTVVLQTTTIQEGWDRPSADGERQGAVQEELLLNQKVRRHLVVGMKLKLVLCTLNVGVKFIREVKDIYPSYYTFLPQELMLHYKEPVPNDRPAPSAEDLDAQDAEPCGPDGE</sequence>
<protein>
    <recommendedName>
        <fullName evidence="4">Argonaute complex, subunit Arb1</fullName>
    </recommendedName>
</protein>
<evidence type="ECO:0000256" key="1">
    <source>
        <dbReference type="SAM" id="MobiDB-lite"/>
    </source>
</evidence>
<proteinExistence type="predicted"/>
<feature type="region of interest" description="Disordered" evidence="1">
    <location>
        <begin position="1"/>
        <end position="91"/>
    </location>
</feature>
<evidence type="ECO:0000313" key="3">
    <source>
        <dbReference type="Proteomes" id="UP001586593"/>
    </source>
</evidence>
<dbReference type="Proteomes" id="UP001586593">
    <property type="component" value="Unassembled WGS sequence"/>
</dbReference>
<keyword evidence="3" id="KW-1185">Reference proteome</keyword>
<organism evidence="2 3">
    <name type="scientific">Phialemonium thermophilum</name>
    <dbReference type="NCBI Taxonomy" id="223376"/>
    <lineage>
        <taxon>Eukaryota</taxon>
        <taxon>Fungi</taxon>
        <taxon>Dikarya</taxon>
        <taxon>Ascomycota</taxon>
        <taxon>Pezizomycotina</taxon>
        <taxon>Sordariomycetes</taxon>
        <taxon>Sordariomycetidae</taxon>
        <taxon>Cephalothecales</taxon>
        <taxon>Cephalothecaceae</taxon>
        <taxon>Phialemonium</taxon>
    </lineage>
</organism>
<feature type="compositionally biased region" description="Basic residues" evidence="1">
    <location>
        <begin position="61"/>
        <end position="71"/>
    </location>
</feature>
<evidence type="ECO:0008006" key="4">
    <source>
        <dbReference type="Google" id="ProtNLM"/>
    </source>
</evidence>
<evidence type="ECO:0000313" key="2">
    <source>
        <dbReference type="EMBL" id="KAL1845210.1"/>
    </source>
</evidence>
<name>A0ABR3VU78_9PEZI</name>
<dbReference type="InterPro" id="IPR018606">
    <property type="entry name" value="Arb1"/>
</dbReference>
<dbReference type="EMBL" id="JAZHXJ010001198">
    <property type="protein sequence ID" value="KAL1845210.1"/>
    <property type="molecule type" value="Genomic_DNA"/>
</dbReference>
<feature type="region of interest" description="Disordered" evidence="1">
    <location>
        <begin position="468"/>
        <end position="494"/>
    </location>
</feature>
<dbReference type="Pfam" id="PF09692">
    <property type="entry name" value="Arb1"/>
    <property type="match status" value="1"/>
</dbReference>
<accession>A0ABR3VU78</accession>
<gene>
    <name evidence="2" type="ORF">VTK73DRAFT_868</name>
</gene>